<keyword evidence="14" id="KW-1185">Reference proteome</keyword>
<evidence type="ECO:0000256" key="1">
    <source>
        <dbReference type="ARBA" id="ARBA00013260"/>
    </source>
</evidence>
<gene>
    <name evidence="8" type="primary">pth</name>
    <name evidence="11" type="ORF">GT747_11890</name>
    <name evidence="12" type="ORF">SAMN05444424_2164</name>
</gene>
<dbReference type="PROSITE" id="PS01195">
    <property type="entry name" value="PEPT_TRNA_HYDROL_1"/>
    <property type="match status" value="1"/>
</dbReference>
<keyword evidence="3 8" id="KW-0378">Hydrolase</keyword>
<reference evidence="11 14" key="3">
    <citation type="journal article" date="2019" name="Nat. Med.">
        <title>A library of human gut bacterial isolates paired with longitudinal multiomics data enables mechanistic microbiome research.</title>
        <authorList>
            <person name="Poyet M."/>
            <person name="Groussin M."/>
            <person name="Gibbons S.M."/>
            <person name="Avila-Pacheco J."/>
            <person name="Jiang X."/>
            <person name="Kearney S.M."/>
            <person name="Perrotta A.R."/>
            <person name="Berdy B."/>
            <person name="Zhao S."/>
            <person name="Lieberman T.D."/>
            <person name="Swanson P.K."/>
            <person name="Smith M."/>
            <person name="Roesemann S."/>
            <person name="Alexander J.E."/>
            <person name="Rich S.A."/>
            <person name="Livny J."/>
            <person name="Vlamakis H."/>
            <person name="Clish C."/>
            <person name="Bullock K."/>
            <person name="Deik A."/>
            <person name="Scott J."/>
            <person name="Pierce K.A."/>
            <person name="Xavier R.J."/>
            <person name="Alm E.J."/>
        </authorList>
    </citation>
    <scope>NUCLEOTIDE SEQUENCE [LARGE SCALE GENOMIC DNA]</scope>
    <source>
        <strain evidence="11 14">BIOML-A2</strain>
    </source>
</reference>
<feature type="binding site" evidence="8">
    <location>
        <position position="22"/>
    </location>
    <ligand>
        <name>tRNA</name>
        <dbReference type="ChEBI" id="CHEBI:17843"/>
    </ligand>
</feature>
<dbReference type="Proteomes" id="UP000474718">
    <property type="component" value="Unassembled WGS sequence"/>
</dbReference>
<dbReference type="PROSITE" id="PS01196">
    <property type="entry name" value="PEPT_TRNA_HYDROL_2"/>
    <property type="match status" value="1"/>
</dbReference>
<dbReference type="EMBL" id="WWVX01000008">
    <property type="protein sequence ID" value="MZL70453.1"/>
    <property type="molecule type" value="Genomic_DNA"/>
</dbReference>
<comment type="similarity">
    <text evidence="5 8 10">Belongs to the PTH family.</text>
</comment>
<feature type="binding site" evidence="8">
    <location>
        <position position="120"/>
    </location>
    <ligand>
        <name>tRNA</name>
        <dbReference type="ChEBI" id="CHEBI:17843"/>
    </ligand>
</feature>
<protein>
    <recommendedName>
        <fullName evidence="7 8">Peptidyl-tRNA hydrolase</fullName>
        <shortName evidence="8">Pth</shortName>
        <ecNumber evidence="1 8">3.1.1.29</ecNumber>
    </recommendedName>
</protein>
<evidence type="ECO:0000256" key="5">
    <source>
        <dbReference type="ARBA" id="ARBA00038063"/>
    </source>
</evidence>
<dbReference type="EC" id="3.1.1.29" evidence="1 8"/>
<dbReference type="SUPFAM" id="SSF53178">
    <property type="entry name" value="Peptidyl-tRNA hydrolase-like"/>
    <property type="match status" value="1"/>
</dbReference>
<evidence type="ECO:0000313" key="11">
    <source>
        <dbReference type="EMBL" id="MZL70453.1"/>
    </source>
</evidence>
<reference evidence="13" key="2">
    <citation type="submission" date="2016-11" db="EMBL/GenBank/DDBJ databases">
        <authorList>
            <person name="Jaros S."/>
            <person name="Januszkiewicz K."/>
            <person name="Wedrychowicz H."/>
        </authorList>
    </citation>
    <scope>NUCLEOTIDE SEQUENCE [LARGE SCALE GENOMIC DNA]</scope>
    <source>
        <strain evidence="13">DSM 4029</strain>
    </source>
</reference>
<dbReference type="GO" id="GO:0000049">
    <property type="term" value="F:tRNA binding"/>
    <property type="evidence" value="ECO:0007669"/>
    <property type="project" value="UniProtKB-UniRule"/>
</dbReference>
<comment type="subunit">
    <text evidence="8">Monomer.</text>
</comment>
<evidence type="ECO:0000313" key="14">
    <source>
        <dbReference type="Proteomes" id="UP000474718"/>
    </source>
</evidence>
<comment type="catalytic activity">
    <reaction evidence="6 8 9">
        <text>an N-acyl-L-alpha-aminoacyl-tRNA + H2O = an N-acyl-L-amino acid + a tRNA + H(+)</text>
        <dbReference type="Rhea" id="RHEA:54448"/>
        <dbReference type="Rhea" id="RHEA-COMP:10123"/>
        <dbReference type="Rhea" id="RHEA-COMP:13883"/>
        <dbReference type="ChEBI" id="CHEBI:15377"/>
        <dbReference type="ChEBI" id="CHEBI:15378"/>
        <dbReference type="ChEBI" id="CHEBI:59874"/>
        <dbReference type="ChEBI" id="CHEBI:78442"/>
        <dbReference type="ChEBI" id="CHEBI:138191"/>
        <dbReference type="EC" id="3.1.1.29"/>
    </reaction>
</comment>
<dbReference type="InterPro" id="IPR036416">
    <property type="entry name" value="Pept_tRNA_hydro_sf"/>
</dbReference>
<accession>A0AAQ1RWH3</accession>
<dbReference type="AlphaFoldDB" id="A0AAQ1RWH3"/>
<comment type="function">
    <text evidence="8">Catalyzes the release of premature peptidyl moieties from peptidyl-tRNA molecules trapped in stalled 50S ribosomal subunits, and thus maintains levels of free tRNAs and 50S ribosomes.</text>
</comment>
<dbReference type="FunFam" id="3.40.50.1470:FF:000001">
    <property type="entry name" value="Peptidyl-tRNA hydrolase"/>
    <property type="match status" value="1"/>
</dbReference>
<dbReference type="GO" id="GO:0004045">
    <property type="term" value="F:peptidyl-tRNA hydrolase activity"/>
    <property type="evidence" value="ECO:0007669"/>
    <property type="project" value="UniProtKB-UniRule"/>
</dbReference>
<keyword evidence="2 8" id="KW-0820">tRNA-binding</keyword>
<evidence type="ECO:0000256" key="2">
    <source>
        <dbReference type="ARBA" id="ARBA00022555"/>
    </source>
</evidence>
<comment type="caution">
    <text evidence="12">The sequence shown here is derived from an EMBL/GenBank/DDBJ whole genome shotgun (WGS) entry which is preliminary data.</text>
</comment>
<dbReference type="GO" id="GO:0072344">
    <property type="term" value="P:rescue of stalled ribosome"/>
    <property type="evidence" value="ECO:0007669"/>
    <property type="project" value="UniProtKB-UniRule"/>
</dbReference>
<feature type="binding site" evidence="8">
    <location>
        <position position="74"/>
    </location>
    <ligand>
        <name>tRNA</name>
        <dbReference type="ChEBI" id="CHEBI:17843"/>
    </ligand>
</feature>
<dbReference type="GO" id="GO:0005737">
    <property type="term" value="C:cytoplasm"/>
    <property type="evidence" value="ECO:0007669"/>
    <property type="project" value="UniProtKB-SubCell"/>
</dbReference>
<comment type="function">
    <text evidence="8">Hydrolyzes ribosome-free peptidyl-tRNAs (with 1 or more amino acids incorporated), which drop off the ribosome during protein synthesis, or as a result of ribosome stalling.</text>
</comment>
<comment type="subcellular location">
    <subcellularLocation>
        <location evidence="8">Cytoplasm</location>
    </subcellularLocation>
</comment>
<evidence type="ECO:0000256" key="9">
    <source>
        <dbReference type="RuleBase" id="RU000673"/>
    </source>
</evidence>
<dbReference type="PANTHER" id="PTHR17224:SF1">
    <property type="entry name" value="PEPTIDYL-TRNA HYDROLASE"/>
    <property type="match status" value="1"/>
</dbReference>
<evidence type="ECO:0000256" key="3">
    <source>
        <dbReference type="ARBA" id="ARBA00022801"/>
    </source>
</evidence>
<evidence type="ECO:0000256" key="8">
    <source>
        <dbReference type="HAMAP-Rule" id="MF_00083"/>
    </source>
</evidence>
<sequence length="194" mass="21720">MLFSKPNIDLCVVGLGNPGKKYERTRHNVGFVLVDEIARELGVSVSRLKHQGTCGQGLVDGKKVLFVKPQTFMNRSGLCVHEVASYYRLPPERVLVICDDVSLDVGRMRIRRKGSHGGHNGLRDIALSLDSENYPRIKIGVGKKPHPDYDLADWVLGALSPKEWETVRDLAGPCLDTLRLLLEDNLNEAMNRYN</sequence>
<proteinExistence type="inferred from homology"/>
<dbReference type="EMBL" id="FQVY01000003">
    <property type="protein sequence ID" value="SHG33886.1"/>
    <property type="molecule type" value="Genomic_DNA"/>
</dbReference>
<dbReference type="PANTHER" id="PTHR17224">
    <property type="entry name" value="PEPTIDYL-TRNA HYDROLASE"/>
    <property type="match status" value="1"/>
</dbReference>
<feature type="site" description="Stabilizes the basic form of H active site to accept a proton" evidence="8">
    <location>
        <position position="99"/>
    </location>
</feature>
<feature type="active site" description="Proton acceptor" evidence="8">
    <location>
        <position position="27"/>
    </location>
</feature>
<dbReference type="RefSeq" id="WP_021659485.1">
    <property type="nucleotide sequence ID" value="NZ_FQVY01000003.1"/>
</dbReference>
<dbReference type="Proteomes" id="UP000184089">
    <property type="component" value="Unassembled WGS sequence"/>
</dbReference>
<name>A0AAQ1RWH3_9FIRM</name>
<evidence type="ECO:0000256" key="10">
    <source>
        <dbReference type="RuleBase" id="RU004320"/>
    </source>
</evidence>
<evidence type="ECO:0000256" key="6">
    <source>
        <dbReference type="ARBA" id="ARBA00048707"/>
    </source>
</evidence>
<dbReference type="HAMAP" id="MF_00083">
    <property type="entry name" value="Pept_tRNA_hydro_bact"/>
    <property type="match status" value="1"/>
</dbReference>
<evidence type="ECO:0000256" key="7">
    <source>
        <dbReference type="ARBA" id="ARBA00050038"/>
    </source>
</evidence>
<reference evidence="12" key="1">
    <citation type="submission" date="2016-11" db="EMBL/GenBank/DDBJ databases">
        <authorList>
            <person name="Varghese N."/>
            <person name="Submissions S."/>
        </authorList>
    </citation>
    <scope>NUCLEOTIDE SEQUENCE</scope>
    <source>
        <strain evidence="12">DSM 4029</strain>
    </source>
</reference>
<dbReference type="InterPro" id="IPR001328">
    <property type="entry name" value="Pept_tRNA_hydro"/>
</dbReference>
<feature type="binding site" evidence="8">
    <location>
        <position position="72"/>
    </location>
    <ligand>
        <name>tRNA</name>
        <dbReference type="ChEBI" id="CHEBI:17843"/>
    </ligand>
</feature>
<evidence type="ECO:0000313" key="13">
    <source>
        <dbReference type="Proteomes" id="UP000184089"/>
    </source>
</evidence>
<evidence type="ECO:0000313" key="12">
    <source>
        <dbReference type="EMBL" id="SHG33886.1"/>
    </source>
</evidence>
<dbReference type="GO" id="GO:0006515">
    <property type="term" value="P:protein quality control for misfolded or incompletely synthesized proteins"/>
    <property type="evidence" value="ECO:0007669"/>
    <property type="project" value="UniProtKB-UniRule"/>
</dbReference>
<feature type="site" description="Discriminates between blocked and unblocked aminoacyl-tRNA" evidence="8">
    <location>
        <position position="17"/>
    </location>
</feature>
<keyword evidence="8" id="KW-0963">Cytoplasm</keyword>
<dbReference type="Gene3D" id="3.40.50.1470">
    <property type="entry name" value="Peptidyl-tRNA hydrolase"/>
    <property type="match status" value="1"/>
</dbReference>
<organism evidence="12 13">
    <name type="scientific">Bittarella massiliensis</name>
    <name type="common">ex Durand et al. 2017</name>
    <dbReference type="NCBI Taxonomy" id="1720313"/>
    <lineage>
        <taxon>Bacteria</taxon>
        <taxon>Bacillati</taxon>
        <taxon>Bacillota</taxon>
        <taxon>Clostridia</taxon>
        <taxon>Eubacteriales</taxon>
        <taxon>Oscillospiraceae</taxon>
        <taxon>Bittarella (ex Durand et al. 2017)</taxon>
    </lineage>
</organism>
<dbReference type="Pfam" id="PF01195">
    <property type="entry name" value="Pept_tRNA_hydro"/>
    <property type="match status" value="1"/>
</dbReference>
<dbReference type="InterPro" id="IPR018171">
    <property type="entry name" value="Pept_tRNA_hydro_CS"/>
</dbReference>
<dbReference type="NCBIfam" id="TIGR00447">
    <property type="entry name" value="pth"/>
    <property type="match status" value="1"/>
</dbReference>
<keyword evidence="4 8" id="KW-0694">RNA-binding</keyword>
<evidence type="ECO:0000256" key="4">
    <source>
        <dbReference type="ARBA" id="ARBA00022884"/>
    </source>
</evidence>
<dbReference type="CDD" id="cd00462">
    <property type="entry name" value="PTH"/>
    <property type="match status" value="1"/>
</dbReference>